<evidence type="ECO:0000313" key="3">
    <source>
        <dbReference type="Proteomes" id="UP000600449"/>
    </source>
</evidence>
<feature type="compositionally biased region" description="Gly residues" evidence="1">
    <location>
        <begin position="20"/>
        <end position="29"/>
    </location>
</feature>
<dbReference type="Proteomes" id="UP000600449">
    <property type="component" value="Unassembled WGS sequence"/>
</dbReference>
<name>A0A917V6L2_9HYPH</name>
<dbReference type="EMBL" id="BMMF01000010">
    <property type="protein sequence ID" value="GGK43531.1"/>
    <property type="molecule type" value="Genomic_DNA"/>
</dbReference>
<reference evidence="2 3" key="1">
    <citation type="journal article" date="2014" name="Int. J. Syst. Evol. Microbiol.">
        <title>Complete genome sequence of Corynebacterium casei LMG S-19264T (=DSM 44701T), isolated from a smear-ripened cheese.</title>
        <authorList>
            <consortium name="US DOE Joint Genome Institute (JGI-PGF)"/>
            <person name="Walter F."/>
            <person name="Albersmeier A."/>
            <person name="Kalinowski J."/>
            <person name="Ruckert C."/>
        </authorList>
    </citation>
    <scope>NUCLEOTIDE SEQUENCE [LARGE SCALE GENOMIC DNA]</scope>
    <source>
        <strain evidence="2 3">CGMCC 1.9161</strain>
    </source>
</reference>
<sequence>MASARPGTLPAAGVRAGLSGSAGAGAGGSCSTGSLRMNDLALASVGARFYTRVASNAIQKRRYSQAIS</sequence>
<gene>
    <name evidence="2" type="ORF">GCM10011322_33310</name>
</gene>
<evidence type="ECO:0000256" key="1">
    <source>
        <dbReference type="SAM" id="MobiDB-lite"/>
    </source>
</evidence>
<comment type="caution">
    <text evidence="2">The sequence shown here is derived from an EMBL/GenBank/DDBJ whole genome shotgun (WGS) entry which is preliminary data.</text>
</comment>
<evidence type="ECO:0000313" key="2">
    <source>
        <dbReference type="EMBL" id="GGK43531.1"/>
    </source>
</evidence>
<feature type="region of interest" description="Disordered" evidence="1">
    <location>
        <begin position="1"/>
        <end position="29"/>
    </location>
</feature>
<keyword evidence="3" id="KW-1185">Reference proteome</keyword>
<organism evidence="2 3">
    <name type="scientific">Salinarimonas ramus</name>
    <dbReference type="NCBI Taxonomy" id="690164"/>
    <lineage>
        <taxon>Bacteria</taxon>
        <taxon>Pseudomonadati</taxon>
        <taxon>Pseudomonadota</taxon>
        <taxon>Alphaproteobacteria</taxon>
        <taxon>Hyphomicrobiales</taxon>
        <taxon>Salinarimonadaceae</taxon>
        <taxon>Salinarimonas</taxon>
    </lineage>
</organism>
<accession>A0A917V6L2</accession>
<dbReference type="PROSITE" id="PS51257">
    <property type="entry name" value="PROKAR_LIPOPROTEIN"/>
    <property type="match status" value="1"/>
</dbReference>
<proteinExistence type="predicted"/>
<protein>
    <submittedName>
        <fullName evidence="2">Uncharacterized protein</fullName>
    </submittedName>
</protein>
<dbReference type="AlphaFoldDB" id="A0A917V6L2"/>